<reference evidence="1 2" key="1">
    <citation type="submission" date="2021-06" db="EMBL/GenBank/DDBJ databases">
        <title>Halomicroarcula sp. a new haloarchaeum isolated from saline soil.</title>
        <authorList>
            <person name="Duran-Viseras A."/>
            <person name="Sanchez-Porro C."/>
            <person name="Ventosa A."/>
        </authorList>
    </citation>
    <scope>NUCLEOTIDE SEQUENCE [LARGE SCALE GENOMIC DNA]</scope>
    <source>
        <strain evidence="1 2">F27</strain>
    </source>
</reference>
<accession>A0AAW4P7J1</accession>
<gene>
    <name evidence="1" type="ORF">EGH23_02995</name>
</gene>
<organism evidence="1 2">
    <name type="scientific">Haloarcula nitratireducens</name>
    <dbReference type="NCBI Taxonomy" id="2487749"/>
    <lineage>
        <taxon>Archaea</taxon>
        <taxon>Methanobacteriati</taxon>
        <taxon>Methanobacteriota</taxon>
        <taxon>Stenosarchaea group</taxon>
        <taxon>Halobacteria</taxon>
        <taxon>Halobacteriales</taxon>
        <taxon>Haloarculaceae</taxon>
        <taxon>Haloarcula</taxon>
    </lineage>
</organism>
<comment type="caution">
    <text evidence="1">The sequence shown here is derived from an EMBL/GenBank/DDBJ whole genome shotgun (WGS) entry which is preliminary data.</text>
</comment>
<sequence length="160" mass="17154">MGYLRALLFGVTGIVLVTAVASGPLVPGVSITSARETTYGEGNATVESVTLPETVTLEAGSFGQQGHYLTVPPSTVQFSELSGSPILTYRLQIGELNYTRSTVHFLQSPTERYEATMESDNVDLGERPCDSYIGVLSVHVEDDAGRRTVATQNVTIEVRA</sequence>
<evidence type="ECO:0000313" key="2">
    <source>
        <dbReference type="Proteomes" id="UP001430455"/>
    </source>
</evidence>
<name>A0AAW4P7J1_9EURY</name>
<dbReference type="RefSeq" id="WP_220578542.1">
    <property type="nucleotide sequence ID" value="NZ_RKLT01000001.1"/>
</dbReference>
<dbReference type="Proteomes" id="UP001430455">
    <property type="component" value="Unassembled WGS sequence"/>
</dbReference>
<keyword evidence="2" id="KW-1185">Reference proteome</keyword>
<evidence type="ECO:0000313" key="1">
    <source>
        <dbReference type="EMBL" id="MBX0293849.1"/>
    </source>
</evidence>
<protein>
    <submittedName>
        <fullName evidence="1">Uncharacterized protein</fullName>
    </submittedName>
</protein>
<proteinExistence type="predicted"/>
<dbReference type="EMBL" id="RKLT01000001">
    <property type="protein sequence ID" value="MBX0293849.1"/>
    <property type="molecule type" value="Genomic_DNA"/>
</dbReference>
<dbReference type="AlphaFoldDB" id="A0AAW4P7J1"/>